<reference evidence="2 3" key="1">
    <citation type="submission" date="2018-05" db="EMBL/GenBank/DDBJ databases">
        <title>Genomic Encyclopedia of Type Strains, Phase IV (KMG-IV): sequencing the most valuable type-strain genomes for metagenomic binning, comparative biology and taxonomic classification.</title>
        <authorList>
            <person name="Goeker M."/>
        </authorList>
    </citation>
    <scope>NUCLEOTIDE SEQUENCE [LARGE SCALE GENOMIC DNA]</scope>
    <source>
        <strain evidence="2 3">JC118</strain>
    </source>
</reference>
<keyword evidence="1" id="KW-1133">Transmembrane helix</keyword>
<organism evidence="2 3">
    <name type="scientific">Dielma fastidiosa</name>
    <dbReference type="NCBI Taxonomy" id="1034346"/>
    <lineage>
        <taxon>Bacteria</taxon>
        <taxon>Bacillati</taxon>
        <taxon>Bacillota</taxon>
        <taxon>Erysipelotrichia</taxon>
        <taxon>Erysipelotrichales</taxon>
        <taxon>Erysipelotrichaceae</taxon>
        <taxon>Dielma</taxon>
    </lineage>
</organism>
<accession>A0A318KRM1</accession>
<feature type="transmembrane region" description="Helical" evidence="1">
    <location>
        <begin position="145"/>
        <end position="165"/>
    </location>
</feature>
<dbReference type="AlphaFoldDB" id="A0A318KRM1"/>
<dbReference type="OrthoDB" id="9813051at2"/>
<feature type="transmembrane region" description="Helical" evidence="1">
    <location>
        <begin position="106"/>
        <end position="125"/>
    </location>
</feature>
<dbReference type="NCBIfam" id="TIGR01906">
    <property type="entry name" value="integ_TIGR01906"/>
    <property type="match status" value="1"/>
</dbReference>
<keyword evidence="1" id="KW-0472">Membrane</keyword>
<dbReference type="InterPro" id="IPR010178">
    <property type="entry name" value="Lit"/>
</dbReference>
<keyword evidence="3" id="KW-1185">Reference proteome</keyword>
<dbReference type="Pfam" id="PF07314">
    <property type="entry name" value="Lit"/>
    <property type="match status" value="1"/>
</dbReference>
<dbReference type="Proteomes" id="UP000247612">
    <property type="component" value="Unassembled WGS sequence"/>
</dbReference>
<keyword evidence="1" id="KW-0812">Transmembrane</keyword>
<evidence type="ECO:0000313" key="3">
    <source>
        <dbReference type="Proteomes" id="UP000247612"/>
    </source>
</evidence>
<dbReference type="EMBL" id="QJKH01000003">
    <property type="protein sequence ID" value="PXX80501.1"/>
    <property type="molecule type" value="Genomic_DNA"/>
</dbReference>
<name>A0A318KRM1_9FIRM</name>
<sequence length="239" mass="27519">MKKSVKTAAGIFSLALIFVLLVTSIDFHAFNKNYYREQYIKLNTADSLGMSDEDLFAATETLLDYLHDQRDDILVSGEVFGMQREIFTERETLHMVDVKNLYQNVLTARNLATMIGVLAFAYLIYRSRKDENGINMLKRQLAGSFIQISICLLIVVGMLAGYALMDFTGFWIGFHELFFTNDLWQLNPANSIMINMFPETFFAGMVFRITLTFLVVYFLLLIGFIFLRKKAKEDVDKKI</sequence>
<evidence type="ECO:0000256" key="1">
    <source>
        <dbReference type="SAM" id="Phobius"/>
    </source>
</evidence>
<feature type="transmembrane region" description="Helical" evidence="1">
    <location>
        <begin position="205"/>
        <end position="227"/>
    </location>
</feature>
<dbReference type="RefSeq" id="WP_022938388.1">
    <property type="nucleotide sequence ID" value="NZ_CABKRQ010000005.1"/>
</dbReference>
<proteinExistence type="predicted"/>
<evidence type="ECO:0000313" key="2">
    <source>
        <dbReference type="EMBL" id="PXX80501.1"/>
    </source>
</evidence>
<gene>
    <name evidence="2" type="ORF">DES51_10394</name>
</gene>
<comment type="caution">
    <text evidence="2">The sequence shown here is derived from an EMBL/GenBank/DDBJ whole genome shotgun (WGS) entry which is preliminary data.</text>
</comment>
<dbReference type="STRING" id="1034346.GCA_000313565_02083"/>
<protein>
    <submittedName>
        <fullName evidence="2">Integral membrane protein (TIGR01906 family)</fullName>
    </submittedName>
</protein>